<dbReference type="EMBL" id="BAABAE010000002">
    <property type="protein sequence ID" value="GAA3735696.1"/>
    <property type="molecule type" value="Genomic_DNA"/>
</dbReference>
<keyword evidence="4" id="KW-1185">Reference proteome</keyword>
<evidence type="ECO:0000313" key="3">
    <source>
        <dbReference type="EMBL" id="GAA3735696.1"/>
    </source>
</evidence>
<dbReference type="RefSeq" id="WP_344754265.1">
    <property type="nucleotide sequence ID" value="NZ_BAABAE010000002.1"/>
</dbReference>
<feature type="transmembrane region" description="Helical" evidence="2">
    <location>
        <begin position="48"/>
        <end position="69"/>
    </location>
</feature>
<protein>
    <recommendedName>
        <fullName evidence="5">Large extracellular alpha-helical protein</fullName>
    </recommendedName>
</protein>
<gene>
    <name evidence="3" type="ORF">GCM10022239_09650</name>
</gene>
<dbReference type="Proteomes" id="UP001501004">
    <property type="component" value="Unassembled WGS sequence"/>
</dbReference>
<reference evidence="4" key="1">
    <citation type="journal article" date="2019" name="Int. J. Syst. Evol. Microbiol.">
        <title>The Global Catalogue of Microorganisms (GCM) 10K type strain sequencing project: providing services to taxonomists for standard genome sequencing and annotation.</title>
        <authorList>
            <consortium name="The Broad Institute Genomics Platform"/>
            <consortium name="The Broad Institute Genome Sequencing Center for Infectious Disease"/>
            <person name="Wu L."/>
            <person name="Ma J."/>
        </authorList>
    </citation>
    <scope>NUCLEOTIDE SEQUENCE [LARGE SCALE GENOMIC DNA]</scope>
    <source>
        <strain evidence="4">JCM 16949</strain>
    </source>
</reference>
<name>A0ABP7FBH5_9MICO</name>
<organism evidence="3 4">
    <name type="scientific">Leifsonella bigeumensis</name>
    <dbReference type="NCBI Taxonomy" id="433643"/>
    <lineage>
        <taxon>Bacteria</taxon>
        <taxon>Bacillati</taxon>
        <taxon>Actinomycetota</taxon>
        <taxon>Actinomycetes</taxon>
        <taxon>Micrococcales</taxon>
        <taxon>Microbacteriaceae</taxon>
        <taxon>Leifsonella</taxon>
    </lineage>
</organism>
<feature type="region of interest" description="Disordered" evidence="1">
    <location>
        <begin position="1"/>
        <end position="36"/>
    </location>
</feature>
<evidence type="ECO:0000313" key="4">
    <source>
        <dbReference type="Proteomes" id="UP001501004"/>
    </source>
</evidence>
<sequence length="532" mass="53050">MTDREDGADVLGEQDAAPVSEPMQGAGPSHPDGSGMTRRLALVGARSAIGLIGVATAVVAVAAATWLPIPVLGTGPASTVVTPVAATQLRICPGPVLQLGDDTGQEATTANSLGRATVVRSSTQGTPALEDMDATGNESNVPSQRLSLPPGEAGDDPGLLAGSQSQYVETGDDVGFAATDCATPSAESWLVGGSTVTGRTTLIALNNPSKVSSTVSITVYSETGPVSAAGTDGIVVPPGGQRILSLAGFAPGIASPVVRVVSTGGQVTANLQQSIVRTLAPGGVDLLGASTRPSTLTVIPGVIITDHDAIAAAAGIEGYQDIGAVLRMFVPDAAAGGDAGSGSSPVPVTVTAIPEDGASPAVSTTLDIDPGVVADLPFDDFASGEYTITVSSEVGVVAAARTSIVSIAGDAAAGTARVRSTDFAWFVGAPELRDRALVSIAPGPSPLLHLANTGTKDAVVTIEATAGASDTVTVPAGGAVSMPATAGRSYLLAEFDSLRVAVTYRGDGRLAGFVVRPQERVSQPVTVYRQYG</sequence>
<dbReference type="InterPro" id="IPR043777">
    <property type="entry name" value="DUF5719"/>
</dbReference>
<comment type="caution">
    <text evidence="3">The sequence shown here is derived from an EMBL/GenBank/DDBJ whole genome shotgun (WGS) entry which is preliminary data.</text>
</comment>
<feature type="compositionally biased region" description="Polar residues" evidence="1">
    <location>
        <begin position="115"/>
        <end position="126"/>
    </location>
</feature>
<feature type="region of interest" description="Disordered" evidence="1">
    <location>
        <begin position="115"/>
        <end position="156"/>
    </location>
</feature>
<evidence type="ECO:0008006" key="5">
    <source>
        <dbReference type="Google" id="ProtNLM"/>
    </source>
</evidence>
<keyword evidence="2" id="KW-1133">Transmembrane helix</keyword>
<evidence type="ECO:0000256" key="2">
    <source>
        <dbReference type="SAM" id="Phobius"/>
    </source>
</evidence>
<proteinExistence type="predicted"/>
<feature type="compositionally biased region" description="Polar residues" evidence="1">
    <location>
        <begin position="136"/>
        <end position="146"/>
    </location>
</feature>
<evidence type="ECO:0000256" key="1">
    <source>
        <dbReference type="SAM" id="MobiDB-lite"/>
    </source>
</evidence>
<dbReference type="Pfam" id="PF18986">
    <property type="entry name" value="DUF5719"/>
    <property type="match status" value="1"/>
</dbReference>
<keyword evidence="2" id="KW-0472">Membrane</keyword>
<accession>A0ABP7FBH5</accession>
<keyword evidence="2" id="KW-0812">Transmembrane</keyword>